<dbReference type="InterPro" id="IPR010499">
    <property type="entry name" value="AraC_E-bd"/>
</dbReference>
<dbReference type="AlphaFoldDB" id="A0AA91JNZ3"/>
<accession>A0AA91JNZ3</accession>
<dbReference type="EMBL" id="JXLC01000013">
    <property type="protein sequence ID" value="OJG91489.1"/>
    <property type="molecule type" value="Genomic_DNA"/>
</dbReference>
<dbReference type="SMART" id="SM00871">
    <property type="entry name" value="AraC_E_bind"/>
    <property type="match status" value="1"/>
</dbReference>
<dbReference type="Proteomes" id="UP000183039">
    <property type="component" value="Unassembled WGS sequence"/>
</dbReference>
<protein>
    <recommendedName>
        <fullName evidence="1">AraC effector-binding domain-containing protein</fullName>
    </recommendedName>
</protein>
<dbReference type="Pfam" id="PF06445">
    <property type="entry name" value="GyrI-like"/>
    <property type="match status" value="1"/>
</dbReference>
<dbReference type="PANTHER" id="PTHR36444:SF3">
    <property type="entry name" value="TRANSCRIPTIONAL ACTIVATOR, PUTATIVE-RELATED"/>
    <property type="match status" value="1"/>
</dbReference>
<comment type="caution">
    <text evidence="2">The sequence shown here is derived from an EMBL/GenBank/DDBJ whole genome shotgun (WGS) entry which is preliminary data.</text>
</comment>
<feature type="domain" description="AraC effector-binding" evidence="1">
    <location>
        <begin position="7"/>
        <end position="179"/>
    </location>
</feature>
<evidence type="ECO:0000259" key="1">
    <source>
        <dbReference type="SMART" id="SM00871"/>
    </source>
</evidence>
<reference evidence="2 3" key="1">
    <citation type="submission" date="2014-12" db="EMBL/GenBank/DDBJ databases">
        <title>Draft genome sequences of 29 type strains of Enterococci.</title>
        <authorList>
            <person name="Zhong Z."/>
            <person name="Sun Z."/>
            <person name="Liu W."/>
            <person name="Zhang W."/>
            <person name="Zhang H."/>
        </authorList>
    </citation>
    <scope>NUCLEOTIDE SEQUENCE [LARGE SCALE GENOMIC DNA]</scope>
    <source>
        <strain evidence="2 3">DSM 22801</strain>
    </source>
</reference>
<evidence type="ECO:0000313" key="3">
    <source>
        <dbReference type="Proteomes" id="UP000183039"/>
    </source>
</evidence>
<dbReference type="SUPFAM" id="SSF55136">
    <property type="entry name" value="Probable bacterial effector-binding domain"/>
    <property type="match status" value="1"/>
</dbReference>
<gene>
    <name evidence="2" type="ORF">RV15_GL000575</name>
</gene>
<sequence>MNGADTMNYRTEQKKAFIIAGYRQEMKKIEQDENFYEISNFWSNLTEATINQIMAVTDGTLQGLLGVSDSNKSQEQFKYMIGTKKNPDQTTSNDLAETQFPASKWAIIECVGAILAGVKALDENQPFEPNVLMQLKQSTRAPWADEGIHENIEIPRIEFYPFGDMEAEDYKCELWIPIKDEKR</sequence>
<name>A0AA91JNZ3_9ENTE</name>
<evidence type="ECO:0000313" key="2">
    <source>
        <dbReference type="EMBL" id="OJG91489.1"/>
    </source>
</evidence>
<dbReference type="InterPro" id="IPR029442">
    <property type="entry name" value="GyrI-like"/>
</dbReference>
<dbReference type="InterPro" id="IPR053182">
    <property type="entry name" value="YobU-like_regulator"/>
</dbReference>
<organism evidence="2 3">
    <name type="scientific">Enterococcus silesiacus</name>
    <dbReference type="NCBI Taxonomy" id="332949"/>
    <lineage>
        <taxon>Bacteria</taxon>
        <taxon>Bacillati</taxon>
        <taxon>Bacillota</taxon>
        <taxon>Bacilli</taxon>
        <taxon>Lactobacillales</taxon>
        <taxon>Enterococcaceae</taxon>
        <taxon>Enterococcus</taxon>
    </lineage>
</organism>
<dbReference type="Gene3D" id="3.20.80.10">
    <property type="entry name" value="Regulatory factor, effector binding domain"/>
    <property type="match status" value="1"/>
</dbReference>
<dbReference type="InterPro" id="IPR011256">
    <property type="entry name" value="Reg_factor_effector_dom_sf"/>
</dbReference>
<dbReference type="PANTHER" id="PTHR36444">
    <property type="entry name" value="TRANSCRIPTIONAL REGULATOR PROTEIN YOBU-RELATED"/>
    <property type="match status" value="1"/>
</dbReference>
<proteinExistence type="predicted"/>